<evidence type="ECO:0000313" key="2">
    <source>
        <dbReference type="Proteomes" id="UP000792457"/>
    </source>
</evidence>
<accession>A0A8K0KQA9</accession>
<dbReference type="AlphaFoldDB" id="A0A8K0KQA9"/>
<dbReference type="OrthoDB" id="75807at2759"/>
<comment type="caution">
    <text evidence="1">The sequence shown here is derived from an EMBL/GenBank/DDBJ whole genome shotgun (WGS) entry which is preliminary data.</text>
</comment>
<dbReference type="EMBL" id="KZ309354">
    <property type="protein sequence ID" value="KAG8238418.1"/>
    <property type="molecule type" value="Genomic_DNA"/>
</dbReference>
<reference evidence="1" key="2">
    <citation type="submission" date="2017-10" db="EMBL/GenBank/DDBJ databases">
        <title>Ladona fulva Genome sequencing and assembly.</title>
        <authorList>
            <person name="Murali S."/>
            <person name="Richards S."/>
            <person name="Bandaranaike D."/>
            <person name="Bellair M."/>
            <person name="Blankenburg K."/>
            <person name="Chao H."/>
            <person name="Dinh H."/>
            <person name="Doddapaneni H."/>
            <person name="Dugan-Rocha S."/>
            <person name="Elkadiri S."/>
            <person name="Gnanaolivu R."/>
            <person name="Hernandez B."/>
            <person name="Skinner E."/>
            <person name="Javaid M."/>
            <person name="Lee S."/>
            <person name="Li M."/>
            <person name="Ming W."/>
            <person name="Munidasa M."/>
            <person name="Muniz J."/>
            <person name="Nguyen L."/>
            <person name="Hughes D."/>
            <person name="Osuji N."/>
            <person name="Pu L.-L."/>
            <person name="Puazo M."/>
            <person name="Qu C."/>
            <person name="Quiroz J."/>
            <person name="Raj R."/>
            <person name="Weissenberger G."/>
            <person name="Xin Y."/>
            <person name="Zou X."/>
            <person name="Han Y."/>
            <person name="Worley K."/>
            <person name="Muzny D."/>
            <person name="Gibbs R."/>
        </authorList>
    </citation>
    <scope>NUCLEOTIDE SEQUENCE</scope>
    <source>
        <strain evidence="1">Sampled in the wild</strain>
    </source>
</reference>
<reference evidence="1" key="1">
    <citation type="submission" date="2013-04" db="EMBL/GenBank/DDBJ databases">
        <authorList>
            <person name="Qu J."/>
            <person name="Murali S.C."/>
            <person name="Bandaranaike D."/>
            <person name="Bellair M."/>
            <person name="Blankenburg K."/>
            <person name="Chao H."/>
            <person name="Dinh H."/>
            <person name="Doddapaneni H."/>
            <person name="Downs B."/>
            <person name="Dugan-Rocha S."/>
            <person name="Elkadiri S."/>
            <person name="Gnanaolivu R.D."/>
            <person name="Hernandez B."/>
            <person name="Javaid M."/>
            <person name="Jayaseelan J.C."/>
            <person name="Lee S."/>
            <person name="Li M."/>
            <person name="Ming W."/>
            <person name="Munidasa M."/>
            <person name="Muniz J."/>
            <person name="Nguyen L."/>
            <person name="Ongeri F."/>
            <person name="Osuji N."/>
            <person name="Pu L.-L."/>
            <person name="Puazo M."/>
            <person name="Qu C."/>
            <person name="Quiroz J."/>
            <person name="Raj R."/>
            <person name="Weissenberger G."/>
            <person name="Xin Y."/>
            <person name="Zou X."/>
            <person name="Han Y."/>
            <person name="Richards S."/>
            <person name="Worley K."/>
            <person name="Muzny D."/>
            <person name="Gibbs R."/>
        </authorList>
    </citation>
    <scope>NUCLEOTIDE SEQUENCE</scope>
    <source>
        <strain evidence="1">Sampled in the wild</strain>
    </source>
</reference>
<name>A0A8K0KQA9_LADFU</name>
<keyword evidence="2" id="KW-1185">Reference proteome</keyword>
<evidence type="ECO:0008006" key="3">
    <source>
        <dbReference type="Google" id="ProtNLM"/>
    </source>
</evidence>
<protein>
    <recommendedName>
        <fullName evidence="3">Transposase</fullName>
    </recommendedName>
</protein>
<proteinExistence type="predicted"/>
<organism evidence="1 2">
    <name type="scientific">Ladona fulva</name>
    <name type="common">Scarce chaser dragonfly</name>
    <name type="synonym">Libellula fulva</name>
    <dbReference type="NCBI Taxonomy" id="123851"/>
    <lineage>
        <taxon>Eukaryota</taxon>
        <taxon>Metazoa</taxon>
        <taxon>Ecdysozoa</taxon>
        <taxon>Arthropoda</taxon>
        <taxon>Hexapoda</taxon>
        <taxon>Insecta</taxon>
        <taxon>Pterygota</taxon>
        <taxon>Palaeoptera</taxon>
        <taxon>Odonata</taxon>
        <taxon>Epiprocta</taxon>
        <taxon>Anisoptera</taxon>
        <taxon>Libelluloidea</taxon>
        <taxon>Libellulidae</taxon>
        <taxon>Ladona</taxon>
    </lineage>
</organism>
<dbReference type="Proteomes" id="UP000792457">
    <property type="component" value="Unassembled WGS sequence"/>
</dbReference>
<evidence type="ECO:0000313" key="1">
    <source>
        <dbReference type="EMBL" id="KAG8238418.1"/>
    </source>
</evidence>
<sequence>MPMANEKDEAWKYLEGQMLVTSHTARGCSLGASLLGQMETIIQDYVNRTHWHPVNPGEIRVFFDRSFLSYQSLLTPEREISIDESLMLYKGWLGWIQYTSLKRSRFGVKTFKL</sequence>
<gene>
    <name evidence="1" type="ORF">J437_LFUL002875</name>
</gene>